<feature type="compositionally biased region" description="Basic residues" evidence="1">
    <location>
        <begin position="154"/>
        <end position="171"/>
    </location>
</feature>
<evidence type="ECO:0000313" key="2">
    <source>
        <dbReference type="EMBL" id="KAJ3437502.1"/>
    </source>
</evidence>
<dbReference type="AlphaFoldDB" id="A0AAV7Z5X5"/>
<feature type="compositionally biased region" description="Basic and acidic residues" evidence="1">
    <location>
        <begin position="126"/>
        <end position="137"/>
    </location>
</feature>
<feature type="region of interest" description="Disordered" evidence="1">
    <location>
        <begin position="1"/>
        <end position="32"/>
    </location>
</feature>
<feature type="region of interest" description="Disordered" evidence="1">
    <location>
        <begin position="389"/>
        <end position="408"/>
    </location>
</feature>
<organism evidence="2 3">
    <name type="scientific">Anaeramoeba flamelloides</name>
    <dbReference type="NCBI Taxonomy" id="1746091"/>
    <lineage>
        <taxon>Eukaryota</taxon>
        <taxon>Metamonada</taxon>
        <taxon>Anaeramoebidae</taxon>
        <taxon>Anaeramoeba</taxon>
    </lineage>
</organism>
<dbReference type="Proteomes" id="UP001146793">
    <property type="component" value="Unassembled WGS sequence"/>
</dbReference>
<feature type="region of interest" description="Disordered" evidence="1">
    <location>
        <begin position="465"/>
        <end position="497"/>
    </location>
</feature>
<dbReference type="EMBL" id="JANTQA010000033">
    <property type="protein sequence ID" value="KAJ3437502.1"/>
    <property type="molecule type" value="Genomic_DNA"/>
</dbReference>
<feature type="compositionally biased region" description="Polar residues" evidence="1">
    <location>
        <begin position="107"/>
        <end position="124"/>
    </location>
</feature>
<reference evidence="2" key="1">
    <citation type="submission" date="2022-08" db="EMBL/GenBank/DDBJ databases">
        <title>Novel sulphate-reducing endosymbionts in the free-living metamonad Anaeramoeba.</title>
        <authorList>
            <person name="Jerlstrom-Hultqvist J."/>
            <person name="Cepicka I."/>
            <person name="Gallot-Lavallee L."/>
            <person name="Salas-Leiva D."/>
            <person name="Curtis B.A."/>
            <person name="Zahonova K."/>
            <person name="Pipaliya S."/>
            <person name="Dacks J."/>
            <person name="Roger A.J."/>
        </authorList>
    </citation>
    <scope>NUCLEOTIDE SEQUENCE</scope>
    <source>
        <strain evidence="2">Busselton2</strain>
    </source>
</reference>
<proteinExistence type="predicted"/>
<feature type="compositionally biased region" description="Polar residues" evidence="1">
    <location>
        <begin position="473"/>
        <end position="496"/>
    </location>
</feature>
<name>A0AAV7Z5X5_9EUKA</name>
<gene>
    <name evidence="2" type="ORF">M0812_16665</name>
</gene>
<evidence type="ECO:0000313" key="3">
    <source>
        <dbReference type="Proteomes" id="UP001146793"/>
    </source>
</evidence>
<sequence>MTLNLKPLLRQNTSDNEQNTKPQRKTRNQQKKNELAKYISVFGSSITNNQKKTKKPQSNSDKLFFILRDLFKKENELEILLEGYQKEKKGIQTSKQKLQAYFPQHNSLPIQKQKNPQNENSFLQRKNLEREKKRTQDPKIVQKNKKKEKENQKIGHRGNRKRTRKKSHVLTKHKTKNTLITDFLQKQSKPLSPKCFLQEKGNTFQQKDQTKKPKLKKETKETFKFIIEDTIIKNETRKRKPDLEPSLSQETVQLTETKKQITQIKKKKRIENNLKKKNKKSNKKMDLFKVKAPKPLDMQNPFNLERLEYNTEEKKILNSITFFDSDENEIASDDNDFLSTRTKPSKVWDFMDQYFEPFTEETYQFCQPTNLEKEGFNRIPKPGEIYFNSNGNTTQSVESNSEELSDQTEKQKNIQGAHTEVLLQRLLGSLVGPDQKKKQNVTMKSRILTNKLQQLQNSLLYWSNPQDPRFPSTMKNQEQLSSKNRQDGNLNQNTEMHPNEKNATFKELELVGLFGDQTVDNDEEKDEVEERLGSLMELLKKVSQRNNLYKKQLLKKVTEIDKYEKKWEKRLPIILNAEKKYKEILKQSKLHKKNSSHN</sequence>
<evidence type="ECO:0000256" key="1">
    <source>
        <dbReference type="SAM" id="MobiDB-lite"/>
    </source>
</evidence>
<feature type="compositionally biased region" description="Polar residues" evidence="1">
    <location>
        <begin position="10"/>
        <end position="21"/>
    </location>
</feature>
<feature type="compositionally biased region" description="Polar residues" evidence="1">
    <location>
        <begin position="389"/>
        <end position="399"/>
    </location>
</feature>
<protein>
    <submittedName>
        <fullName evidence="2">Uncharacterized protein</fullName>
    </submittedName>
</protein>
<accession>A0AAV7Z5X5</accession>
<feature type="region of interest" description="Disordered" evidence="1">
    <location>
        <begin position="107"/>
        <end position="171"/>
    </location>
</feature>
<comment type="caution">
    <text evidence="2">The sequence shown here is derived from an EMBL/GenBank/DDBJ whole genome shotgun (WGS) entry which is preliminary data.</text>
</comment>